<dbReference type="GO" id="GO:0032259">
    <property type="term" value="P:methylation"/>
    <property type="evidence" value="ECO:0007669"/>
    <property type="project" value="UniProtKB-KW"/>
</dbReference>
<dbReference type="InterPro" id="IPR002218">
    <property type="entry name" value="MnmG-rel"/>
</dbReference>
<comment type="function">
    <text evidence="11">Catalyzes the folate-dependent formation of 5-methyl-uridine at position 54 (M-5-U54) in all tRNAs.</text>
</comment>
<evidence type="ECO:0000256" key="8">
    <source>
        <dbReference type="ARBA" id="ARBA00022827"/>
    </source>
</evidence>
<evidence type="ECO:0000256" key="9">
    <source>
        <dbReference type="ARBA" id="ARBA00022857"/>
    </source>
</evidence>
<dbReference type="GO" id="GO:0047151">
    <property type="term" value="F:tRNA (uracil(54)-C5)-methyltransferase activity, 5,10-methylenetetrahydrofolate-dependent"/>
    <property type="evidence" value="ECO:0007669"/>
    <property type="project" value="UniProtKB-EC"/>
</dbReference>
<dbReference type="EMBL" id="JBEPLM010000008">
    <property type="protein sequence ID" value="MET3594964.1"/>
    <property type="molecule type" value="Genomic_DNA"/>
</dbReference>
<dbReference type="Pfam" id="PF01134">
    <property type="entry name" value="GIDA"/>
    <property type="match status" value="1"/>
</dbReference>
<dbReference type="SUPFAM" id="SSF51905">
    <property type="entry name" value="FAD/NAD(P)-binding domain"/>
    <property type="match status" value="1"/>
</dbReference>
<keyword evidence="9 11" id="KW-0521">NADP</keyword>
<feature type="domain" description="MnmG N-terminal" evidence="12">
    <location>
        <begin position="6"/>
        <end position="376"/>
    </location>
</feature>
<evidence type="ECO:0000256" key="4">
    <source>
        <dbReference type="ARBA" id="ARBA00022603"/>
    </source>
</evidence>
<dbReference type="PROSITE" id="PS01281">
    <property type="entry name" value="GIDA_2"/>
    <property type="match status" value="1"/>
</dbReference>
<reference evidence="13 14" key="1">
    <citation type="submission" date="2024-06" db="EMBL/GenBank/DDBJ databases">
        <title>Genomic Encyclopedia of Type Strains, Phase IV (KMG-IV): sequencing the most valuable type-strain genomes for metagenomic binning, comparative biology and taxonomic classification.</title>
        <authorList>
            <person name="Goeker M."/>
        </authorList>
    </citation>
    <scope>NUCLEOTIDE SEQUENCE [LARGE SCALE GENOMIC DNA]</scope>
    <source>
        <strain evidence="13 14">DSM 29846</strain>
    </source>
</reference>
<comment type="cofactor">
    <cofactor evidence="1 11">
        <name>FAD</name>
        <dbReference type="ChEBI" id="CHEBI:57692"/>
    </cofactor>
</comment>
<comment type="function">
    <text evidence="2">NAD-binding protein involved in the addition of a carboxymethylaminomethyl (cmnm) group at the wobble position (U34) of certain tRNAs, forming tRNA-cmnm(5)s(2)U34.</text>
</comment>
<protein>
    <recommendedName>
        <fullName evidence="11">Methylenetetrahydrofolate--tRNA-(uracil-5-)-methyltransferase TrmFO</fullName>
        <ecNumber evidence="11">2.1.1.74</ecNumber>
    </recommendedName>
    <alternativeName>
        <fullName evidence="11">Folate-dependent tRNA (uracil-5-)-methyltransferase</fullName>
    </alternativeName>
    <alternativeName>
        <fullName evidence="11">Folate-dependent tRNA(M-5-U54)-methyltransferase</fullName>
    </alternativeName>
</protein>
<keyword evidence="14" id="KW-1185">Reference proteome</keyword>
<keyword evidence="7 11" id="KW-0819">tRNA processing</keyword>
<dbReference type="HAMAP" id="MF_01037">
    <property type="entry name" value="TrmFO"/>
    <property type="match status" value="1"/>
</dbReference>
<comment type="catalytic activity">
    <reaction evidence="11">
        <text>uridine(54) in tRNA + (6R)-5,10-methylene-5,6,7,8-tetrahydrofolate + NADPH + H(+) = 5-methyluridine(54) in tRNA + (6S)-5,6,7,8-tetrahydrofolate + NADP(+)</text>
        <dbReference type="Rhea" id="RHEA:62372"/>
        <dbReference type="Rhea" id="RHEA-COMP:10167"/>
        <dbReference type="Rhea" id="RHEA-COMP:10193"/>
        <dbReference type="ChEBI" id="CHEBI:15378"/>
        <dbReference type="ChEBI" id="CHEBI:15636"/>
        <dbReference type="ChEBI" id="CHEBI:57453"/>
        <dbReference type="ChEBI" id="CHEBI:57783"/>
        <dbReference type="ChEBI" id="CHEBI:58349"/>
        <dbReference type="ChEBI" id="CHEBI:65315"/>
        <dbReference type="ChEBI" id="CHEBI:74447"/>
        <dbReference type="EC" id="2.1.1.74"/>
    </reaction>
</comment>
<evidence type="ECO:0000313" key="14">
    <source>
        <dbReference type="Proteomes" id="UP001549036"/>
    </source>
</evidence>
<evidence type="ECO:0000259" key="12">
    <source>
        <dbReference type="Pfam" id="PF01134"/>
    </source>
</evidence>
<organism evidence="13 14">
    <name type="scientific">Mesorhizobium shonense</name>
    <dbReference type="NCBI Taxonomy" id="1209948"/>
    <lineage>
        <taxon>Bacteria</taxon>
        <taxon>Pseudomonadati</taxon>
        <taxon>Pseudomonadota</taxon>
        <taxon>Alphaproteobacteria</taxon>
        <taxon>Hyphomicrobiales</taxon>
        <taxon>Phyllobacteriaceae</taxon>
        <taxon>Mesorhizobium</taxon>
    </lineage>
</organism>
<dbReference type="Gene3D" id="3.50.50.60">
    <property type="entry name" value="FAD/NAD(P)-binding domain"/>
    <property type="match status" value="2"/>
</dbReference>
<evidence type="ECO:0000256" key="10">
    <source>
        <dbReference type="ARBA" id="ARBA00023027"/>
    </source>
</evidence>
<dbReference type="EC" id="2.1.1.74" evidence="11"/>
<keyword evidence="4 11" id="KW-0489">Methyltransferase</keyword>
<name>A0ABV2HWH6_9HYPH</name>
<evidence type="ECO:0000256" key="3">
    <source>
        <dbReference type="ARBA" id="ARBA00022490"/>
    </source>
</evidence>
<comment type="subcellular location">
    <subcellularLocation>
        <location evidence="11">Cytoplasm</location>
    </subcellularLocation>
</comment>
<dbReference type="InterPro" id="IPR036188">
    <property type="entry name" value="FAD/NAD-bd_sf"/>
</dbReference>
<evidence type="ECO:0000256" key="1">
    <source>
        <dbReference type="ARBA" id="ARBA00001974"/>
    </source>
</evidence>
<dbReference type="NCBIfam" id="NF003739">
    <property type="entry name" value="PRK05335.1"/>
    <property type="match status" value="1"/>
</dbReference>
<keyword evidence="8 11" id="KW-0274">FAD</keyword>
<keyword evidence="10 11" id="KW-0520">NAD</keyword>
<evidence type="ECO:0000256" key="11">
    <source>
        <dbReference type="HAMAP-Rule" id="MF_01037"/>
    </source>
</evidence>
<dbReference type="InterPro" id="IPR004417">
    <property type="entry name" value="TrmFO"/>
</dbReference>
<dbReference type="PANTHER" id="PTHR11806">
    <property type="entry name" value="GLUCOSE INHIBITED DIVISION PROTEIN A"/>
    <property type="match status" value="1"/>
</dbReference>
<gene>
    <name evidence="11" type="primary">trmFO</name>
    <name evidence="13" type="ORF">ABID26_004372</name>
</gene>
<sequence length="469" mass="50219">MSKNPVHVIGGGLAGSEAAWQIAEAGVSVVLHEMRPVRGTDAHKTDGLAELVCSNSFRSDDAETNAVGLLHAEMRLAGSLIMSAGDAHQVPAGGALAVDRDGFSDAVTAKIEAHPLITIQREEVPGLPPVEWDQAIIATGPLTAPSLAQSIAEATGADALAFFDAIAPIVHFDTIDMNICWFQSRYDKVGPGGTGKDYINCPMDKEQYLAFVSALLEGQKTEFKQWEGTPYFDGCLPIEVMAERGVETLRYGPMKPMGLTNVHNPSVKAYAVVQLRQDNALGTLYNMVGFQTKLKHAEQVRIFRTIPGLENAEFARLGGLHRNTYINSPTLLDPSLQLKSRPGLRFAGQITGCEGYVESAAIGLLAGRFAAAERLGQAASLPPPTTAFGALLNHITGGHIVSDDEPGKRSFQPMNVNFGLFPPVEAPKNEGKRLRGKEKTIAKRHAITARALADCRAWLGLPAQAQAAE</sequence>
<evidence type="ECO:0000256" key="7">
    <source>
        <dbReference type="ARBA" id="ARBA00022694"/>
    </source>
</evidence>
<evidence type="ECO:0000256" key="6">
    <source>
        <dbReference type="ARBA" id="ARBA00022679"/>
    </source>
</evidence>
<keyword evidence="5 11" id="KW-0285">Flavoprotein</keyword>
<keyword evidence="6 11" id="KW-0808">Transferase</keyword>
<dbReference type="PANTHER" id="PTHR11806:SF2">
    <property type="entry name" value="METHYLENETETRAHYDROFOLATE--TRNA-(URACIL-5-)-METHYLTRANSFERASE TRMFO"/>
    <property type="match status" value="1"/>
</dbReference>
<evidence type="ECO:0000313" key="13">
    <source>
        <dbReference type="EMBL" id="MET3594964.1"/>
    </source>
</evidence>
<comment type="caution">
    <text evidence="13">The sequence shown here is derived from an EMBL/GenBank/DDBJ whole genome shotgun (WGS) entry which is preliminary data.</text>
</comment>
<dbReference type="Proteomes" id="UP001549036">
    <property type="component" value="Unassembled WGS sequence"/>
</dbReference>
<proteinExistence type="inferred from homology"/>
<evidence type="ECO:0000256" key="2">
    <source>
        <dbReference type="ARBA" id="ARBA00003717"/>
    </source>
</evidence>
<keyword evidence="3 11" id="KW-0963">Cytoplasm</keyword>
<comment type="similarity">
    <text evidence="11">Belongs to the MnmG family. TrmFO subfamily.</text>
</comment>
<dbReference type="NCBIfam" id="TIGR00137">
    <property type="entry name" value="gid_trmFO"/>
    <property type="match status" value="1"/>
</dbReference>
<dbReference type="InterPro" id="IPR020595">
    <property type="entry name" value="MnmG-rel_CS"/>
</dbReference>
<dbReference type="RefSeq" id="WP_292300571.1">
    <property type="nucleotide sequence ID" value="NZ_JBEPLM010000008.1"/>
</dbReference>
<feature type="binding site" evidence="11">
    <location>
        <begin position="10"/>
        <end position="15"/>
    </location>
    <ligand>
        <name>FAD</name>
        <dbReference type="ChEBI" id="CHEBI:57692"/>
    </ligand>
</feature>
<comment type="catalytic activity">
    <reaction evidence="11">
        <text>uridine(54) in tRNA + (6R)-5,10-methylene-5,6,7,8-tetrahydrofolate + NADH + H(+) = 5-methyluridine(54) in tRNA + (6S)-5,6,7,8-tetrahydrofolate + NAD(+)</text>
        <dbReference type="Rhea" id="RHEA:16873"/>
        <dbReference type="Rhea" id="RHEA-COMP:10167"/>
        <dbReference type="Rhea" id="RHEA-COMP:10193"/>
        <dbReference type="ChEBI" id="CHEBI:15378"/>
        <dbReference type="ChEBI" id="CHEBI:15636"/>
        <dbReference type="ChEBI" id="CHEBI:57453"/>
        <dbReference type="ChEBI" id="CHEBI:57540"/>
        <dbReference type="ChEBI" id="CHEBI:57945"/>
        <dbReference type="ChEBI" id="CHEBI:65315"/>
        <dbReference type="ChEBI" id="CHEBI:74447"/>
        <dbReference type="EC" id="2.1.1.74"/>
    </reaction>
</comment>
<dbReference type="InterPro" id="IPR040131">
    <property type="entry name" value="MnmG_N"/>
</dbReference>
<evidence type="ECO:0000256" key="5">
    <source>
        <dbReference type="ARBA" id="ARBA00022630"/>
    </source>
</evidence>
<accession>A0ABV2HWH6</accession>